<keyword evidence="2 6" id="KW-0540">Nuclease</keyword>
<dbReference type="Proteomes" id="UP000542210">
    <property type="component" value="Unassembled WGS sequence"/>
</dbReference>
<sequence length="141" mass="15851">MLVLDTSGLWAAIDADQRHHEATKRALLRDPGPYLLSPFVLAEIDYLLLTRQGIDRECDLLRDVAAGAYELVTVTNEDVGRVLTVVEQYRDLAAEVTDASVALLAARYQTTRVLTLDQRHFRPMKPLWGDTFTILPADDKN</sequence>
<evidence type="ECO:0000259" key="7">
    <source>
        <dbReference type="Pfam" id="PF01850"/>
    </source>
</evidence>
<dbReference type="HAMAP" id="MF_00265">
    <property type="entry name" value="VapC_Nob1"/>
    <property type="match status" value="1"/>
</dbReference>
<keyword evidence="3 6" id="KW-0479">Metal-binding</keyword>
<feature type="binding site" evidence="6">
    <location>
        <position position="5"/>
    </location>
    <ligand>
        <name>Mg(2+)</name>
        <dbReference type="ChEBI" id="CHEBI:18420"/>
    </ligand>
</feature>
<protein>
    <recommendedName>
        <fullName evidence="6">Ribonuclease VapC</fullName>
        <shortName evidence="6">RNase VapC</shortName>
        <ecNumber evidence="6">3.1.-.-</ecNumber>
    </recommendedName>
    <alternativeName>
        <fullName evidence="6">Toxin VapC</fullName>
    </alternativeName>
</protein>
<evidence type="ECO:0000256" key="1">
    <source>
        <dbReference type="ARBA" id="ARBA00022649"/>
    </source>
</evidence>
<evidence type="ECO:0000256" key="4">
    <source>
        <dbReference type="ARBA" id="ARBA00022801"/>
    </source>
</evidence>
<dbReference type="AlphaFoldDB" id="A0A7W7D8X3"/>
<dbReference type="SUPFAM" id="SSF88723">
    <property type="entry name" value="PIN domain-like"/>
    <property type="match status" value="1"/>
</dbReference>
<accession>A0A7W7D8X3</accession>
<dbReference type="EC" id="3.1.-.-" evidence="6"/>
<comment type="similarity">
    <text evidence="6">Belongs to the PINc/VapC protein family.</text>
</comment>
<feature type="binding site" evidence="6">
    <location>
        <position position="98"/>
    </location>
    <ligand>
        <name>Mg(2+)</name>
        <dbReference type="ChEBI" id="CHEBI:18420"/>
    </ligand>
</feature>
<evidence type="ECO:0000313" key="8">
    <source>
        <dbReference type="EMBL" id="MBB4701091.1"/>
    </source>
</evidence>
<keyword evidence="1 6" id="KW-1277">Toxin-antitoxin system</keyword>
<keyword evidence="4 6" id="KW-0378">Hydrolase</keyword>
<dbReference type="Pfam" id="PF01850">
    <property type="entry name" value="PIN"/>
    <property type="match status" value="1"/>
</dbReference>
<comment type="function">
    <text evidence="6">Toxic component of a toxin-antitoxin (TA) system. An RNase.</text>
</comment>
<proteinExistence type="inferred from homology"/>
<dbReference type="InterPro" id="IPR002716">
    <property type="entry name" value="PIN_dom"/>
</dbReference>
<keyword evidence="9" id="KW-1185">Reference proteome</keyword>
<dbReference type="GO" id="GO:0016787">
    <property type="term" value="F:hydrolase activity"/>
    <property type="evidence" value="ECO:0007669"/>
    <property type="project" value="UniProtKB-KW"/>
</dbReference>
<name>A0A7W7D8X3_9ACTN</name>
<evidence type="ECO:0000313" key="9">
    <source>
        <dbReference type="Proteomes" id="UP000542210"/>
    </source>
</evidence>
<dbReference type="InterPro" id="IPR029060">
    <property type="entry name" value="PIN-like_dom_sf"/>
</dbReference>
<comment type="cofactor">
    <cofactor evidence="6">
        <name>Mg(2+)</name>
        <dbReference type="ChEBI" id="CHEBI:18420"/>
    </cofactor>
</comment>
<comment type="caution">
    <text evidence="8">The sequence shown here is derived from an EMBL/GenBank/DDBJ whole genome shotgun (WGS) entry which is preliminary data.</text>
</comment>
<dbReference type="GO" id="GO:0000287">
    <property type="term" value="F:magnesium ion binding"/>
    <property type="evidence" value="ECO:0007669"/>
    <property type="project" value="UniProtKB-UniRule"/>
</dbReference>
<keyword evidence="5 6" id="KW-0460">Magnesium</keyword>
<dbReference type="EMBL" id="JACHND010000001">
    <property type="protein sequence ID" value="MBB4701091.1"/>
    <property type="molecule type" value="Genomic_DNA"/>
</dbReference>
<evidence type="ECO:0000256" key="2">
    <source>
        <dbReference type="ARBA" id="ARBA00022722"/>
    </source>
</evidence>
<evidence type="ECO:0000256" key="3">
    <source>
        <dbReference type="ARBA" id="ARBA00022723"/>
    </source>
</evidence>
<reference evidence="8 9" key="1">
    <citation type="submission" date="2020-08" db="EMBL/GenBank/DDBJ databases">
        <title>Sequencing the genomes of 1000 actinobacteria strains.</title>
        <authorList>
            <person name="Klenk H.-P."/>
        </authorList>
    </citation>
    <scope>NUCLEOTIDE SEQUENCE [LARGE SCALE GENOMIC DNA]</scope>
    <source>
        <strain evidence="8 9">DSM 45784</strain>
    </source>
</reference>
<evidence type="ECO:0000256" key="6">
    <source>
        <dbReference type="HAMAP-Rule" id="MF_00265"/>
    </source>
</evidence>
<organism evidence="8 9">
    <name type="scientific">Sphaerisporangium siamense</name>
    <dbReference type="NCBI Taxonomy" id="795645"/>
    <lineage>
        <taxon>Bacteria</taxon>
        <taxon>Bacillati</taxon>
        <taxon>Actinomycetota</taxon>
        <taxon>Actinomycetes</taxon>
        <taxon>Streptosporangiales</taxon>
        <taxon>Streptosporangiaceae</taxon>
        <taxon>Sphaerisporangium</taxon>
    </lineage>
</organism>
<dbReference type="Gene3D" id="3.40.50.1010">
    <property type="entry name" value="5'-nuclease"/>
    <property type="match status" value="1"/>
</dbReference>
<dbReference type="GO" id="GO:0090729">
    <property type="term" value="F:toxin activity"/>
    <property type="evidence" value="ECO:0007669"/>
    <property type="project" value="UniProtKB-KW"/>
</dbReference>
<feature type="domain" description="PIN" evidence="7">
    <location>
        <begin position="3"/>
        <end position="120"/>
    </location>
</feature>
<keyword evidence="6" id="KW-0800">Toxin</keyword>
<dbReference type="GO" id="GO:0004540">
    <property type="term" value="F:RNA nuclease activity"/>
    <property type="evidence" value="ECO:0007669"/>
    <property type="project" value="InterPro"/>
</dbReference>
<dbReference type="InterPro" id="IPR022907">
    <property type="entry name" value="VapC_family"/>
</dbReference>
<evidence type="ECO:0000256" key="5">
    <source>
        <dbReference type="ARBA" id="ARBA00022842"/>
    </source>
</evidence>
<gene>
    <name evidence="6" type="primary">vapC</name>
    <name evidence="8" type="ORF">BJ982_002635</name>
</gene>